<organism evidence="3 4">
    <name type="scientific">Deinococcus aetherius</name>
    <dbReference type="NCBI Taxonomy" id="200252"/>
    <lineage>
        <taxon>Bacteria</taxon>
        <taxon>Thermotogati</taxon>
        <taxon>Deinococcota</taxon>
        <taxon>Deinococci</taxon>
        <taxon>Deinococcales</taxon>
        <taxon>Deinococcaceae</taxon>
        <taxon>Deinococcus</taxon>
    </lineage>
</organism>
<evidence type="ECO:0000313" key="3">
    <source>
        <dbReference type="EMBL" id="BDP42516.1"/>
    </source>
</evidence>
<dbReference type="RefSeq" id="WP_264775210.1">
    <property type="nucleotide sequence ID" value="NZ_AP026560.1"/>
</dbReference>
<protein>
    <submittedName>
        <fullName evidence="3">Glucose dehydrogenase</fullName>
    </submittedName>
</protein>
<dbReference type="EMBL" id="AP026560">
    <property type="protein sequence ID" value="BDP42516.1"/>
    <property type="molecule type" value="Genomic_DNA"/>
</dbReference>
<dbReference type="InterPro" id="IPR012938">
    <property type="entry name" value="Glc/Sorbosone_DH"/>
</dbReference>
<sequence>MSTIRLPAVLALAATLLTASACAQSGAAPQVRFTPFVSGLSQVTTLTHAGDGSGRMYATEQGGLVRVIEGGKLRDQPFLDVRNLTSAGGERGLLGLTFDPAYKTNRRLYVHYTDRNGDTVLARYTAAPDFSRADPGSARVLFTTEQPYANHNGGQLAFGPDGFLYLGLGDGGSGGDPQNNGQDLASPLGKILRFDVKGDAARPAPGNPFLNRQGANPNIWAYGLRNPWRFSFDRVSGDLIIADVGQNEFEEVDRQPRTSKGGENYGWRVREARSCFNPPSGCPTQGLTDPVLQYGRNEGQSITGGYVYRGNAVPALKGRYVFADFGTGNVWAAPTTGQSWSKARIGSVQNPSTFGEDEAGELYVAEYGSGRVLKLSR</sequence>
<feature type="signal peptide" evidence="1">
    <location>
        <begin position="1"/>
        <end position="23"/>
    </location>
</feature>
<evidence type="ECO:0000259" key="2">
    <source>
        <dbReference type="Pfam" id="PF07995"/>
    </source>
</evidence>
<keyword evidence="1" id="KW-0732">Signal</keyword>
<accession>A0ABN6RJS6</accession>
<feature type="chain" id="PRO_5047317153" evidence="1">
    <location>
        <begin position="24"/>
        <end position="377"/>
    </location>
</feature>
<evidence type="ECO:0000313" key="4">
    <source>
        <dbReference type="Proteomes" id="UP001064971"/>
    </source>
</evidence>
<gene>
    <name evidence="3" type="ORF">DAETH_24850</name>
</gene>
<dbReference type="InterPro" id="IPR011041">
    <property type="entry name" value="Quinoprot_gluc/sorb_DH_b-prop"/>
</dbReference>
<dbReference type="PROSITE" id="PS51257">
    <property type="entry name" value="PROKAR_LIPOPROTEIN"/>
    <property type="match status" value="1"/>
</dbReference>
<keyword evidence="4" id="KW-1185">Reference proteome</keyword>
<dbReference type="PANTHER" id="PTHR19328:SF75">
    <property type="entry name" value="ALDOSE SUGAR DEHYDROGENASE YLII"/>
    <property type="match status" value="1"/>
</dbReference>
<reference evidence="3" key="1">
    <citation type="submission" date="2022-07" db="EMBL/GenBank/DDBJ databases">
        <title>Complete Genome Sequence of the Radioresistant Bacterium Deinococcus aetherius ST0316, Isolated from the Air Dust collected in Lower Stratosphere above Japan.</title>
        <authorList>
            <person name="Satoh K."/>
            <person name="Hagiwara K."/>
            <person name="Katsumata K."/>
            <person name="Kubo A."/>
            <person name="Yokobori S."/>
            <person name="Yamagishi A."/>
            <person name="Oono Y."/>
            <person name="Narumi I."/>
        </authorList>
    </citation>
    <scope>NUCLEOTIDE SEQUENCE</scope>
    <source>
        <strain evidence="3">ST0316</strain>
    </source>
</reference>
<dbReference type="Gene3D" id="2.120.10.30">
    <property type="entry name" value="TolB, C-terminal domain"/>
    <property type="match status" value="1"/>
</dbReference>
<proteinExistence type="predicted"/>
<evidence type="ECO:0000256" key="1">
    <source>
        <dbReference type="SAM" id="SignalP"/>
    </source>
</evidence>
<dbReference type="Pfam" id="PF07995">
    <property type="entry name" value="GSDH"/>
    <property type="match status" value="1"/>
</dbReference>
<feature type="domain" description="Glucose/Sorbosone dehydrogenase" evidence="2">
    <location>
        <begin position="47"/>
        <end position="331"/>
    </location>
</feature>
<dbReference type="PANTHER" id="PTHR19328">
    <property type="entry name" value="HEDGEHOG-INTERACTING PROTEIN"/>
    <property type="match status" value="1"/>
</dbReference>
<dbReference type="Proteomes" id="UP001064971">
    <property type="component" value="Chromosome"/>
</dbReference>
<dbReference type="InterPro" id="IPR011042">
    <property type="entry name" value="6-blade_b-propeller_TolB-like"/>
</dbReference>
<name>A0ABN6RJS6_9DEIO</name>
<dbReference type="SUPFAM" id="SSF50952">
    <property type="entry name" value="Soluble quinoprotein glucose dehydrogenase"/>
    <property type="match status" value="1"/>
</dbReference>